<protein>
    <recommendedName>
        <fullName evidence="3">Ribosomal protein S14</fullName>
    </recommendedName>
</protein>
<accession>A0ABU9EA49</accession>
<organism evidence="1 2">
    <name type="scientific">Gaopeijia maritima</name>
    <dbReference type="NCBI Taxonomy" id="3119007"/>
    <lineage>
        <taxon>Bacteria</taxon>
        <taxon>Pseudomonadati</taxon>
        <taxon>Gemmatimonadota</taxon>
        <taxon>Longimicrobiia</taxon>
        <taxon>Gaopeijiales</taxon>
        <taxon>Gaopeijiaceae</taxon>
        <taxon>Gaopeijia</taxon>
    </lineage>
</organism>
<proteinExistence type="predicted"/>
<evidence type="ECO:0008006" key="3">
    <source>
        <dbReference type="Google" id="ProtNLM"/>
    </source>
</evidence>
<keyword evidence="2" id="KW-1185">Reference proteome</keyword>
<evidence type="ECO:0000313" key="2">
    <source>
        <dbReference type="Proteomes" id="UP001484239"/>
    </source>
</evidence>
<evidence type="ECO:0000313" key="1">
    <source>
        <dbReference type="EMBL" id="MEK9500947.1"/>
    </source>
</evidence>
<dbReference type="EMBL" id="JBBHLI010000003">
    <property type="protein sequence ID" value="MEK9500947.1"/>
    <property type="molecule type" value="Genomic_DNA"/>
</dbReference>
<dbReference type="RefSeq" id="WP_405279225.1">
    <property type="nucleotide sequence ID" value="NZ_JBBHLI010000003.1"/>
</dbReference>
<sequence>MHSFDPKPVTHHPKEVIVTDVGGLKRGRERDERDGAASCVEHTPLHHKLALDTRGDRRLYPDEAAPIYQKACISGKRVGQQVRRGKCTAHGRTSLRRDTAKVLRDPLFSHL</sequence>
<reference evidence="1 2" key="1">
    <citation type="submission" date="2024-02" db="EMBL/GenBank/DDBJ databases">
        <title>A novel Gemmatimonadota bacterium.</title>
        <authorList>
            <person name="Du Z.-J."/>
            <person name="Ye Y.-Q."/>
        </authorList>
    </citation>
    <scope>NUCLEOTIDE SEQUENCE [LARGE SCALE GENOMIC DNA]</scope>
    <source>
        <strain evidence="1 2">DH-20</strain>
    </source>
</reference>
<dbReference type="Proteomes" id="UP001484239">
    <property type="component" value="Unassembled WGS sequence"/>
</dbReference>
<name>A0ABU9EA49_9BACT</name>
<gene>
    <name evidence="1" type="ORF">WI372_08165</name>
</gene>
<comment type="caution">
    <text evidence="1">The sequence shown here is derived from an EMBL/GenBank/DDBJ whole genome shotgun (WGS) entry which is preliminary data.</text>
</comment>